<dbReference type="PROSITE" id="PS51186">
    <property type="entry name" value="GNAT"/>
    <property type="match status" value="1"/>
</dbReference>
<evidence type="ECO:0000313" key="5">
    <source>
        <dbReference type="Proteomes" id="UP001562065"/>
    </source>
</evidence>
<dbReference type="InterPro" id="IPR016181">
    <property type="entry name" value="Acyl_CoA_acyltransferase"/>
</dbReference>
<dbReference type="PANTHER" id="PTHR43877">
    <property type="entry name" value="AMINOALKYLPHOSPHONATE N-ACETYLTRANSFERASE-RELATED-RELATED"/>
    <property type="match status" value="1"/>
</dbReference>
<dbReference type="InterPro" id="IPR000182">
    <property type="entry name" value="GNAT_dom"/>
</dbReference>
<organism evidence="4 5">
    <name type="scientific">Isoalcanivorax beigongshangi</name>
    <dbReference type="NCBI Taxonomy" id="3238810"/>
    <lineage>
        <taxon>Bacteria</taxon>
        <taxon>Pseudomonadati</taxon>
        <taxon>Pseudomonadota</taxon>
        <taxon>Gammaproteobacteria</taxon>
        <taxon>Oceanospirillales</taxon>
        <taxon>Alcanivoracaceae</taxon>
        <taxon>Isoalcanivorax</taxon>
    </lineage>
</organism>
<dbReference type="EMBL" id="JBGCUO010000001">
    <property type="protein sequence ID" value="MEY1662284.1"/>
    <property type="molecule type" value="Genomic_DNA"/>
</dbReference>
<dbReference type="CDD" id="cd04301">
    <property type="entry name" value="NAT_SF"/>
    <property type="match status" value="1"/>
</dbReference>
<evidence type="ECO:0000313" key="4">
    <source>
        <dbReference type="EMBL" id="MEY1662284.1"/>
    </source>
</evidence>
<dbReference type="SUPFAM" id="SSF55729">
    <property type="entry name" value="Acyl-CoA N-acyltransferases (Nat)"/>
    <property type="match status" value="1"/>
</dbReference>
<dbReference type="Gene3D" id="3.40.630.30">
    <property type="match status" value="1"/>
</dbReference>
<dbReference type="Proteomes" id="UP001562065">
    <property type="component" value="Unassembled WGS sequence"/>
</dbReference>
<dbReference type="Pfam" id="PF00583">
    <property type="entry name" value="Acetyltransf_1"/>
    <property type="match status" value="1"/>
</dbReference>
<evidence type="ECO:0000256" key="1">
    <source>
        <dbReference type="ARBA" id="ARBA00022679"/>
    </source>
</evidence>
<dbReference type="PANTHER" id="PTHR43877:SF2">
    <property type="entry name" value="AMINOALKYLPHOSPHONATE N-ACETYLTRANSFERASE-RELATED"/>
    <property type="match status" value="1"/>
</dbReference>
<comment type="caution">
    <text evidence="4">The sequence shown here is derived from an EMBL/GenBank/DDBJ whole genome shotgun (WGS) entry which is preliminary data.</text>
</comment>
<keyword evidence="2" id="KW-0012">Acyltransferase</keyword>
<dbReference type="InterPro" id="IPR050832">
    <property type="entry name" value="Bact_Acetyltransf"/>
</dbReference>
<reference evidence="4 5" key="1">
    <citation type="submission" date="2024-07" db="EMBL/GenBank/DDBJ databases">
        <authorList>
            <person name="Ren Q."/>
        </authorList>
    </citation>
    <scope>NUCLEOTIDE SEQUENCE [LARGE SCALE GENOMIC DNA]</scope>
    <source>
        <strain evidence="4 5">REN37</strain>
    </source>
</reference>
<name>A0ABV4AHT6_9GAMM</name>
<gene>
    <name evidence="4" type="ORF">AB5I84_09010</name>
</gene>
<evidence type="ECO:0000259" key="3">
    <source>
        <dbReference type="PROSITE" id="PS51186"/>
    </source>
</evidence>
<accession>A0ABV4AHT6</accession>
<keyword evidence="5" id="KW-1185">Reference proteome</keyword>
<proteinExistence type="predicted"/>
<dbReference type="RefSeq" id="WP_369455520.1">
    <property type="nucleotide sequence ID" value="NZ_JBGCUO010000001.1"/>
</dbReference>
<evidence type="ECO:0000256" key="2">
    <source>
        <dbReference type="ARBA" id="ARBA00023315"/>
    </source>
</evidence>
<protein>
    <submittedName>
        <fullName evidence="4">N-acetyltransferase family protein</fullName>
    </submittedName>
</protein>
<feature type="domain" description="N-acetyltransferase" evidence="3">
    <location>
        <begin position="3"/>
        <end position="157"/>
    </location>
</feature>
<sequence length="157" mass="17580">MKVEVRTAGAADLAQITPLYWQLFQLLADWQPFYLRPAEPDAAFLQRTLTDPAADILLAERGGEVVGFLMLQLQHTPDYTSVQPRPLVYVVDVLVAESARRGGVASALMAAAEQWGRARGADYMELSALAENRPARVFYMSRGWRPAAVVYRRRLDD</sequence>
<keyword evidence="1" id="KW-0808">Transferase</keyword>